<evidence type="ECO:0000256" key="3">
    <source>
        <dbReference type="ARBA" id="ARBA00023134"/>
    </source>
</evidence>
<dbReference type="SUPFAM" id="SSF54980">
    <property type="entry name" value="EF-G C-terminal domain-like"/>
    <property type="match status" value="2"/>
</dbReference>
<dbReference type="eggNOG" id="COG0480">
    <property type="taxonomic scope" value="Bacteria"/>
</dbReference>
<dbReference type="SUPFAM" id="SSF54211">
    <property type="entry name" value="Ribosomal protein S5 domain 2-like"/>
    <property type="match status" value="1"/>
</dbReference>
<keyword evidence="1" id="KW-0547">Nucleotide-binding</keyword>
<dbReference type="EMBL" id="AORV01000032">
    <property type="protein sequence ID" value="EMS71946.1"/>
    <property type="molecule type" value="Genomic_DNA"/>
</dbReference>
<dbReference type="RefSeq" id="WP_004625701.1">
    <property type="nucleotide sequence ID" value="NZ_AORV01000032.1"/>
</dbReference>
<dbReference type="Pfam" id="PF00009">
    <property type="entry name" value="GTP_EFTU"/>
    <property type="match status" value="1"/>
</dbReference>
<feature type="domain" description="Tr-type G" evidence="5">
    <location>
        <begin position="1"/>
        <end position="247"/>
    </location>
</feature>
<gene>
    <name evidence="6" type="ORF">CTER_2160</name>
</gene>
<dbReference type="GO" id="GO:0046677">
    <property type="term" value="P:response to antibiotic"/>
    <property type="evidence" value="ECO:0007669"/>
    <property type="project" value="UniProtKB-KW"/>
</dbReference>
<dbReference type="InterPro" id="IPR005517">
    <property type="entry name" value="Transl_elong_EFG/EF2_IV"/>
</dbReference>
<dbReference type="NCBIfam" id="TIGR00231">
    <property type="entry name" value="small_GTP"/>
    <property type="match status" value="1"/>
</dbReference>
<dbReference type="PRINTS" id="PR00315">
    <property type="entry name" value="ELONGATNFCT"/>
</dbReference>
<dbReference type="Gene3D" id="2.40.30.10">
    <property type="entry name" value="Translation factors"/>
    <property type="match status" value="1"/>
</dbReference>
<dbReference type="InterPro" id="IPR014721">
    <property type="entry name" value="Ribsml_uS5_D2-typ_fold_subgr"/>
</dbReference>
<dbReference type="Gene3D" id="3.40.50.300">
    <property type="entry name" value="P-loop containing nucleotide triphosphate hydrolases"/>
    <property type="match status" value="1"/>
</dbReference>
<proteinExistence type="predicted"/>
<dbReference type="Gene3D" id="3.30.70.870">
    <property type="entry name" value="Elongation Factor G (Translational Gtpase), domain 3"/>
    <property type="match status" value="1"/>
</dbReference>
<sequence length="670" mass="75439">MKKTIGILAHVDAGKTTFAEQILYHTKSIRSRGRVDHKNSFLDNHEIERDRGITIFTDQAVFTYGQSTCYLIDTPGHADFSSEMERALQIMDYAVVIVSAVEGVQGHTETVWQLLRNLNIPTFFFINKIDRVGANIENVIAEIKVKLTGEILFTAGLIPQAVKNTGCLSIAELKNMSPGLMEFVAERDETLLELYLQGRVENVDWLMELKQLIKQGRVFPCMAGSALQDVGITEFVEVLDLLSYSDYEEKSSEKFSGRVYKIRHDEQGNRVTYIKALSGKLSVKDILEYGRQDESTGSVRPSEKINQIRSYNGTRFSTKEFVSAGEIFAVTGLSKACAGDGAGTLEERAVYRMIPALKSRLVFDKSLNNKEVLNKMKLLEAEDPALNVSWNEALQELHFSIMGVIQLEVLKQVIEQRFLYKVDFGPCQVLYRETVSRPATGYGHFEPLRHYAEVHLRLEPAPRNSGISFESICHIDDLLPSYQNLIRSHLFEKEHNGVLTGSSVTDVKITLLTGRAHLKHTSGGDFREATLRAMRQGLEKAGCILLEPFYRFRIEVDIDSMGRVLSDIQKMHGDFEPPETRENKLTIRGRGPVATFMNYSMELVSFTKGKGSINLFFDGYDICHNESEVIENSGYNKNADPEYTSNSIFCAKGAGFTVEAGKVEEYMHCL</sequence>
<dbReference type="PANTHER" id="PTHR43261">
    <property type="entry name" value="TRANSLATION ELONGATION FACTOR G-RELATED"/>
    <property type="match status" value="1"/>
</dbReference>
<evidence type="ECO:0000256" key="4">
    <source>
        <dbReference type="ARBA" id="ARBA00023251"/>
    </source>
</evidence>
<evidence type="ECO:0000259" key="5">
    <source>
        <dbReference type="PROSITE" id="PS51722"/>
    </source>
</evidence>
<dbReference type="InterPro" id="IPR020568">
    <property type="entry name" value="Ribosomal_Su5_D2-typ_SF"/>
</dbReference>
<dbReference type="Gene3D" id="3.30.70.240">
    <property type="match status" value="1"/>
</dbReference>
<dbReference type="AlphaFoldDB" id="S0FNL3"/>
<evidence type="ECO:0000313" key="7">
    <source>
        <dbReference type="Proteomes" id="UP000014155"/>
    </source>
</evidence>
<evidence type="ECO:0000256" key="1">
    <source>
        <dbReference type="ARBA" id="ARBA00022741"/>
    </source>
</evidence>
<evidence type="ECO:0000313" key="6">
    <source>
        <dbReference type="EMBL" id="EMS71946.1"/>
    </source>
</evidence>
<dbReference type="PROSITE" id="PS51722">
    <property type="entry name" value="G_TR_2"/>
    <property type="match status" value="1"/>
</dbReference>
<keyword evidence="7" id="KW-1185">Reference proteome</keyword>
<keyword evidence="3" id="KW-0342">GTP-binding</keyword>
<dbReference type="Pfam" id="PF00679">
    <property type="entry name" value="EFG_C"/>
    <property type="match status" value="1"/>
</dbReference>
<dbReference type="GO" id="GO:0032790">
    <property type="term" value="P:ribosome disassembly"/>
    <property type="evidence" value="ECO:0007669"/>
    <property type="project" value="TreeGrafter"/>
</dbReference>
<dbReference type="InterPro" id="IPR035647">
    <property type="entry name" value="EFG_III/V"/>
</dbReference>
<dbReference type="SMART" id="SM00889">
    <property type="entry name" value="EFG_IV"/>
    <property type="match status" value="1"/>
</dbReference>
<dbReference type="PATRIC" id="fig|1195236.3.peg.2464"/>
<dbReference type="Pfam" id="PF03764">
    <property type="entry name" value="EFG_IV"/>
    <property type="match status" value="1"/>
</dbReference>
<dbReference type="SUPFAM" id="SSF52540">
    <property type="entry name" value="P-loop containing nucleoside triphosphate hydrolases"/>
    <property type="match status" value="1"/>
</dbReference>
<dbReference type="InterPro" id="IPR000640">
    <property type="entry name" value="EFG_V-like"/>
</dbReference>
<organism evidence="6 7">
    <name type="scientific">Ruminiclostridium cellobioparum subsp. termitidis CT1112</name>
    <dbReference type="NCBI Taxonomy" id="1195236"/>
    <lineage>
        <taxon>Bacteria</taxon>
        <taxon>Bacillati</taxon>
        <taxon>Bacillota</taxon>
        <taxon>Clostridia</taxon>
        <taxon>Eubacteriales</taxon>
        <taxon>Oscillospiraceae</taxon>
        <taxon>Ruminiclostridium</taxon>
    </lineage>
</organism>
<dbReference type="SMART" id="SM00838">
    <property type="entry name" value="EFG_C"/>
    <property type="match status" value="1"/>
</dbReference>
<name>S0FNL3_RUMCE</name>
<dbReference type="CDD" id="cd03711">
    <property type="entry name" value="Tet_C"/>
    <property type="match status" value="1"/>
</dbReference>
<keyword evidence="4" id="KW-0046">Antibiotic resistance</keyword>
<dbReference type="InterPro" id="IPR000795">
    <property type="entry name" value="T_Tr_GTP-bd_dom"/>
</dbReference>
<dbReference type="STRING" id="1195236.CTER_2160"/>
<dbReference type="InterPro" id="IPR009000">
    <property type="entry name" value="Transl_B-barrel_sf"/>
</dbReference>
<dbReference type="SUPFAM" id="SSF50447">
    <property type="entry name" value="Translation proteins"/>
    <property type="match status" value="1"/>
</dbReference>
<accession>S0FNL3</accession>
<dbReference type="Proteomes" id="UP000014155">
    <property type="component" value="Unassembled WGS sequence"/>
</dbReference>
<comment type="caution">
    <text evidence="6">The sequence shown here is derived from an EMBL/GenBank/DDBJ whole genome shotgun (WGS) entry which is preliminary data.</text>
</comment>
<dbReference type="Gene3D" id="3.30.230.10">
    <property type="match status" value="1"/>
</dbReference>
<dbReference type="GO" id="GO:0003924">
    <property type="term" value="F:GTPase activity"/>
    <property type="evidence" value="ECO:0007669"/>
    <property type="project" value="InterPro"/>
</dbReference>
<dbReference type="InterPro" id="IPR005225">
    <property type="entry name" value="Small_GTP-bd"/>
</dbReference>
<dbReference type="InterPro" id="IPR035650">
    <property type="entry name" value="Tet_C"/>
</dbReference>
<reference evidence="6 7" key="1">
    <citation type="journal article" date="2013" name="Genome Announc.">
        <title>Draft Genome Sequence of the Cellulolytic, Mesophilic, Anaerobic Bacterium Clostridium termitidis Strain CT1112 (DSM 5398).</title>
        <authorList>
            <person name="Lal S."/>
            <person name="Ramachandran U."/>
            <person name="Zhang X."/>
            <person name="Munir R."/>
            <person name="Sparling R."/>
            <person name="Levin D.B."/>
        </authorList>
    </citation>
    <scope>NUCLEOTIDE SEQUENCE [LARGE SCALE GENOMIC DNA]</scope>
    <source>
        <strain evidence="6 7">CT1112</strain>
    </source>
</reference>
<dbReference type="GO" id="GO:0006412">
    <property type="term" value="P:translation"/>
    <property type="evidence" value="ECO:0007669"/>
    <property type="project" value="UniProtKB-KW"/>
</dbReference>
<dbReference type="PRINTS" id="PR01037">
    <property type="entry name" value="TCRTETOQM"/>
</dbReference>
<dbReference type="InterPro" id="IPR027417">
    <property type="entry name" value="P-loop_NTPase"/>
</dbReference>
<evidence type="ECO:0000256" key="2">
    <source>
        <dbReference type="ARBA" id="ARBA00022917"/>
    </source>
</evidence>
<dbReference type="PANTHER" id="PTHR43261:SF1">
    <property type="entry name" value="RIBOSOME-RELEASING FACTOR 2, MITOCHONDRIAL"/>
    <property type="match status" value="1"/>
</dbReference>
<dbReference type="GO" id="GO:0005525">
    <property type="term" value="F:GTP binding"/>
    <property type="evidence" value="ECO:0007669"/>
    <property type="project" value="UniProtKB-KW"/>
</dbReference>
<keyword evidence="2" id="KW-0648">Protein biosynthesis</keyword>
<protein>
    <submittedName>
        <fullName evidence="6">Small GTP-binding protein domain protein</fullName>
    </submittedName>
</protein>